<name>A0A5P8E9H5_9BACT</name>
<dbReference type="InterPro" id="IPR050836">
    <property type="entry name" value="SDS22/Internalin_LRR"/>
</dbReference>
<evidence type="ECO:0000256" key="2">
    <source>
        <dbReference type="ARBA" id="ARBA00022737"/>
    </source>
</evidence>
<reference evidence="3 4" key="1">
    <citation type="submission" date="2018-11" db="EMBL/GenBank/DDBJ databases">
        <authorList>
            <person name="Na S.W."/>
            <person name="Baik M."/>
        </authorList>
    </citation>
    <scope>NUCLEOTIDE SEQUENCE [LARGE SCALE GENOMIC DNA]</scope>
    <source>
        <strain evidence="3 4">E39</strain>
    </source>
</reference>
<keyword evidence="2" id="KW-0677">Repeat</keyword>
<organism evidence="3 4">
    <name type="scientific">Pseudoprevotella muciniphila</name>
    <dbReference type="NCBI Taxonomy" id="2133944"/>
    <lineage>
        <taxon>Bacteria</taxon>
        <taxon>Pseudomonadati</taxon>
        <taxon>Bacteroidota</taxon>
        <taxon>Bacteroidia</taxon>
        <taxon>Bacteroidales</taxon>
        <taxon>Prevotellaceae</taxon>
        <taxon>Pseudoprevotella</taxon>
    </lineage>
</organism>
<dbReference type="Proteomes" id="UP000249375">
    <property type="component" value="Chromosome"/>
</dbReference>
<gene>
    <name evidence="3" type="ORF">C7Y71_011320</name>
</gene>
<evidence type="ECO:0000313" key="4">
    <source>
        <dbReference type="Proteomes" id="UP000249375"/>
    </source>
</evidence>
<dbReference type="PANTHER" id="PTHR46652:SF3">
    <property type="entry name" value="LEUCINE-RICH REPEAT-CONTAINING PROTEIN 9"/>
    <property type="match status" value="1"/>
</dbReference>
<evidence type="ECO:0008006" key="5">
    <source>
        <dbReference type="Google" id="ProtNLM"/>
    </source>
</evidence>
<dbReference type="SUPFAM" id="SSF52058">
    <property type="entry name" value="L domain-like"/>
    <property type="match status" value="1"/>
</dbReference>
<dbReference type="KEGG" id="alq:C7Y71_011320"/>
<dbReference type="Gene3D" id="3.80.10.10">
    <property type="entry name" value="Ribonuclease Inhibitor"/>
    <property type="match status" value="1"/>
</dbReference>
<protein>
    <recommendedName>
        <fullName evidence="5">Dockerin domain-containing protein</fullName>
    </recommendedName>
</protein>
<dbReference type="InterPro" id="IPR032675">
    <property type="entry name" value="LRR_dom_sf"/>
</dbReference>
<dbReference type="PANTHER" id="PTHR46652">
    <property type="entry name" value="LEUCINE-RICH REPEAT AND IQ DOMAIN-CONTAINING PROTEIN 1-RELATED"/>
    <property type="match status" value="1"/>
</dbReference>
<keyword evidence="4" id="KW-1185">Reference proteome</keyword>
<keyword evidence="1" id="KW-0433">Leucine-rich repeat</keyword>
<dbReference type="EMBL" id="CP033459">
    <property type="protein sequence ID" value="QFQ13547.1"/>
    <property type="molecule type" value="Genomic_DNA"/>
</dbReference>
<dbReference type="RefSeq" id="WP_111898776.1">
    <property type="nucleotide sequence ID" value="NZ_CP033459.1"/>
</dbReference>
<dbReference type="InterPro" id="IPR018247">
    <property type="entry name" value="EF_Hand_1_Ca_BS"/>
</dbReference>
<sequence length="656" mass="71775">MLESITFNANAVLNVVECQRNNLSSLTIPGTFFNRRNPGNLGWLNYDYPGTVYYEFDGDEGVSSRANLYCGENYIDCSQNGTLESLTFGARYLEKLSCWNCKLTELDVTTCVDLKELRMSNNKVSSLDLSNNVNLKLITANNNRLSTLDCSDLTYLQEAQLSRNKMTSLNMSGCSRLKKLLCNGQGGDNVRLLDTLNLTGCTALTTLECENNALTSLDLSTCTSLTSSGVKAYIQRAVKDVKVFDRNKVCIELPNGVTPTIANNSTITDTHMDQYFGTWTGSGFDKTRNKVIKRDGKTYLVLHDISDDARGGAQTKADVDFYGKQMKYQYALFGDNWDETLGGSLAKGKKADNVTVTTYPYVMYVNPTSADNHSVGEGNAPFYSGTIYLDYDAIVPAGTTAYIAKSIQIQKDKIYSTAEGGQTKVTADQLELIPLVAGEGASEVVIPALTPVYIKSNTETGLFSFDRNNHGGIAQPLGRASDGSHLIDDNILRGTLKDSVLRDSAGNPEKYRVLALGRGRFIGTGDEGYTSESRIGFWPSSRTSIPAHRVFIPMETLQNAGVKPNNSSGLLFSFDDELIETLSENNSFDFNKDGNVDVTDITAMINSIINGNTTAARSNKLNNSEDNTNEGVSNEISVTDVTSLINYIINMNKEVK</sequence>
<evidence type="ECO:0000313" key="3">
    <source>
        <dbReference type="EMBL" id="QFQ13547.1"/>
    </source>
</evidence>
<evidence type="ECO:0000256" key="1">
    <source>
        <dbReference type="ARBA" id="ARBA00022614"/>
    </source>
</evidence>
<dbReference type="PROSITE" id="PS00018">
    <property type="entry name" value="EF_HAND_1"/>
    <property type="match status" value="1"/>
</dbReference>
<dbReference type="OrthoDB" id="3179827at2"/>
<accession>A0A5P8E9H5</accession>
<dbReference type="AlphaFoldDB" id="A0A5P8E9H5"/>
<proteinExistence type="predicted"/>